<dbReference type="GeneID" id="31795516"/>
<reference evidence="5" key="1">
    <citation type="submission" date="2010-02" db="EMBL/GenBank/DDBJ databases">
        <title>Complete sequence of chromosome of Natrialba magadii ATCC 43099.</title>
        <authorList>
            <consortium name="US DOE Joint Genome Institute"/>
            <person name="Lucas S."/>
            <person name="Copeland A."/>
            <person name="Lapidus A."/>
            <person name="Cheng J.-F."/>
            <person name="Bruce D."/>
            <person name="Goodwin L."/>
            <person name="Pitluck S."/>
            <person name="Davenport K."/>
            <person name="Saunders E."/>
            <person name="Detter J.C."/>
            <person name="Han C."/>
            <person name="Tapia R."/>
            <person name="Land M."/>
            <person name="Hauser L."/>
            <person name="Kyrpides N."/>
            <person name="Mikhailova N."/>
            <person name="De Castro R.E."/>
            <person name="Maupin-Furlow J.A."/>
            <person name="Woyke T."/>
        </authorList>
    </citation>
    <scope>NUCLEOTIDE SEQUENCE [LARGE SCALE GENOMIC DNA]</scope>
    <source>
        <strain evidence="5">ATCC 43099 / DSM 3394 / CCM 3739 / CIP 104546 / IAM 13178 / JCM 8861 / NBRC 102185 / NCIMB 2190 / MS3</strain>
    </source>
</reference>
<feature type="transmembrane region" description="Helical" evidence="2">
    <location>
        <begin position="210"/>
        <end position="232"/>
    </location>
</feature>
<reference evidence="4 6" key="3">
    <citation type="journal article" date="2014" name="PLoS Genet.">
        <title>Phylogenetically driven sequencing of extremely halophilic archaea reveals strategies for static and dynamic osmo-response.</title>
        <authorList>
            <person name="Becker E.A."/>
            <person name="Seitzer P.M."/>
            <person name="Tritt A."/>
            <person name="Larsen D."/>
            <person name="Krusor M."/>
            <person name="Yao A.I."/>
            <person name="Wu D."/>
            <person name="Madern D."/>
            <person name="Eisen J.A."/>
            <person name="Darling A.E."/>
            <person name="Facciotti M.T."/>
        </authorList>
    </citation>
    <scope>NUCLEOTIDE SEQUENCE [LARGE SCALE GENOMIC DNA]</scope>
    <source>
        <strain evidence="6">ATCC 43099 / DSM 3394 / CCM 3739 / CIP 104546 / IAM 13178 / JCM 8861 / NBRC 102185 / NCIMB 2190 / MS3</strain>
        <strain evidence="4">MS-3</strain>
    </source>
</reference>
<reference evidence="3 5" key="2">
    <citation type="journal article" date="2012" name="BMC Genomics">
        <title>A comparative genomics perspective on the genetic content of the alkaliphilic haloarchaeon Natrialba magadii ATCC 43099T.</title>
        <authorList>
            <person name="Siddaramappa S."/>
            <person name="Challacombe J.F."/>
            <person name="Decastro R.E."/>
            <person name="Pfeiffer F."/>
            <person name="Sastre D.E."/>
            <person name="Gimenez M.I."/>
            <person name="Paggi R.A."/>
            <person name="Detter J.C."/>
            <person name="Davenport K.W."/>
            <person name="Goodwin L.A."/>
            <person name="Kyrpides N."/>
            <person name="Tapia R."/>
            <person name="Pitluck S."/>
            <person name="Lucas S."/>
            <person name="Woyke T."/>
            <person name="Maupin-Furlow J.A."/>
        </authorList>
    </citation>
    <scope>NUCLEOTIDE SEQUENCE [LARGE SCALE GENOMIC DNA]</scope>
    <source>
        <strain evidence="3">ATCC 43099</strain>
        <strain evidence="5">ATCC 43099 / DSM 3394 / CCM 3739 / CIP 104546 / IAM 13178 / JCM 8861 / NBRC 102185 / NCIMB 2190 / MS3</strain>
    </source>
</reference>
<gene>
    <name evidence="3" type="ordered locus">Nmag_0354</name>
    <name evidence="4" type="ORF">C500_02205</name>
</gene>
<dbReference type="EMBL" id="CP001932">
    <property type="protein sequence ID" value="ADD03944.1"/>
    <property type="molecule type" value="Genomic_DNA"/>
</dbReference>
<evidence type="ECO:0000256" key="2">
    <source>
        <dbReference type="SAM" id="Phobius"/>
    </source>
</evidence>
<keyword evidence="2" id="KW-1133">Transmembrane helix</keyword>
<evidence type="ECO:0000313" key="3">
    <source>
        <dbReference type="EMBL" id="ADD03944.1"/>
    </source>
</evidence>
<dbReference type="Proteomes" id="UP000011543">
    <property type="component" value="Unassembled WGS sequence"/>
</dbReference>
<dbReference type="Proteomes" id="UP000001879">
    <property type="component" value="Chromosome"/>
</dbReference>
<dbReference type="EMBL" id="AOHS01000009">
    <property type="protein sequence ID" value="ELY33607.1"/>
    <property type="molecule type" value="Genomic_DNA"/>
</dbReference>
<dbReference type="KEGG" id="nmg:Nmag_0354"/>
<reference evidence="3" key="4">
    <citation type="submission" date="2016-09" db="EMBL/GenBank/DDBJ databases">
        <authorList>
            <person name="Pfeiffer F."/>
        </authorList>
    </citation>
    <scope>NUCLEOTIDE SEQUENCE</scope>
    <source>
        <strain evidence="3">ATCC 43099</strain>
    </source>
</reference>
<evidence type="ECO:0000313" key="6">
    <source>
        <dbReference type="Proteomes" id="UP000011543"/>
    </source>
</evidence>
<feature type="transmembrane region" description="Helical" evidence="2">
    <location>
        <begin position="238"/>
        <end position="257"/>
    </location>
</feature>
<keyword evidence="5" id="KW-1185">Reference proteome</keyword>
<proteinExistence type="predicted"/>
<accession>D3SXC4</accession>
<dbReference type="AlphaFoldDB" id="D3SXC4"/>
<keyword evidence="2" id="KW-0812">Transmembrane</keyword>
<name>D3SXC4_NATMM</name>
<dbReference type="RefSeq" id="WP_004213847.1">
    <property type="nucleotide sequence ID" value="NC_013922.1"/>
</dbReference>
<dbReference type="PaxDb" id="547559-Nmag_0354"/>
<feature type="region of interest" description="Disordered" evidence="1">
    <location>
        <begin position="1"/>
        <end position="22"/>
    </location>
</feature>
<keyword evidence="2" id="KW-0472">Membrane</keyword>
<evidence type="ECO:0000256" key="1">
    <source>
        <dbReference type="SAM" id="MobiDB-lite"/>
    </source>
</evidence>
<organism evidence="3 5">
    <name type="scientific">Natrialba magadii (strain ATCC 43099 / DSM 3394 / CCM 3739 / CIP 104546 / IAM 13178 / JCM 8861 / NBRC 102185 / NCIMB 2190 / MS3)</name>
    <name type="common">Natronobacterium magadii</name>
    <dbReference type="NCBI Taxonomy" id="547559"/>
    <lineage>
        <taxon>Archaea</taxon>
        <taxon>Methanobacteriati</taxon>
        <taxon>Methanobacteriota</taxon>
        <taxon>Stenosarchaea group</taxon>
        <taxon>Halobacteria</taxon>
        <taxon>Halobacteriales</taxon>
        <taxon>Natrialbaceae</taxon>
        <taxon>Natrialba</taxon>
    </lineage>
</organism>
<evidence type="ECO:0000313" key="4">
    <source>
        <dbReference type="EMBL" id="ELY33607.1"/>
    </source>
</evidence>
<sequence length="414" mass="47798">MGNCRHELSNLDPDSPLASLDGQSPRGVALELENELEIFYDGFMTLHEYGNFKGNERDELSHKFHPSNIRESIKNINDSIVKMNKLLSSYGVEHIRNLPPEGNELNYHELTINSKNPKYHSIRHWIRNVVRNSPIEDENNAVNSILKYSRRLDGDDKFDQGELYERIDEDWDAILLELPDITGKLFDIYQEEWFEGNEYRTGGGTPIFKLILGALMLIIISLSISIIMPLFAISVSPVYVLTPIFGYAVTYVIRVLGGSEIWEEISRYRIEKIPRKDVPGHQSDDVFVYTENKPGIGRGVEFIRKYLDWGFLDLSFISNSTTPDYIAVYEHGPADHIQYIGKVNDIFAANQVSYCGEYEEAGFEFEESDIVINLEEPLYRLEYDERIVGEEESVDELRETKIDRIRNEYKVSEL</sequence>
<evidence type="ECO:0000313" key="5">
    <source>
        <dbReference type="Proteomes" id="UP000001879"/>
    </source>
</evidence>
<protein>
    <submittedName>
        <fullName evidence="3">Uncharacterized protein</fullName>
    </submittedName>
</protein>
<dbReference type="PATRIC" id="fig|547559.17.peg.418"/>
<dbReference type="HOGENOM" id="CLU_663275_0_0_2"/>